<evidence type="ECO:0000313" key="3">
    <source>
        <dbReference type="Proteomes" id="UP000789707"/>
    </source>
</evidence>
<keyword evidence="1" id="KW-0472">Membrane</keyword>
<keyword evidence="1" id="KW-0812">Transmembrane</keyword>
<dbReference type="Pfam" id="PF11457">
    <property type="entry name" value="DUF3021"/>
    <property type="match status" value="1"/>
</dbReference>
<keyword evidence="1" id="KW-1133">Transmembrane helix</keyword>
<name>A0ABM8Z5I1_9LACO</name>
<dbReference type="RefSeq" id="WP_230096530.1">
    <property type="nucleotide sequence ID" value="NZ_CAKKNS010000002.1"/>
</dbReference>
<accession>A0ABM8Z5I1</accession>
<dbReference type="Proteomes" id="UP000789707">
    <property type="component" value="Unassembled WGS sequence"/>
</dbReference>
<sequence>MDIRKYIRHGLLGMVISAAFTMMAALIEWHPLVITPEQIVGTFVLGIVVGEISLILELEIGSFTIRLLLHMLLTLGLVLVFDWYFKSLTFIMAHPIEFVIEFLIIYLIVWQTVRLSTKNDVDMINEKLARKRQIKK</sequence>
<evidence type="ECO:0000313" key="2">
    <source>
        <dbReference type="EMBL" id="CAH0416470.1"/>
    </source>
</evidence>
<feature type="transmembrane region" description="Helical" evidence="1">
    <location>
        <begin position="7"/>
        <end position="27"/>
    </location>
</feature>
<comment type="caution">
    <text evidence="2">The sequence shown here is derived from an EMBL/GenBank/DDBJ whole genome shotgun (WGS) entry which is preliminary data.</text>
</comment>
<gene>
    <name evidence="2" type="ORF">WFA24289_00774</name>
</gene>
<evidence type="ECO:0000256" key="1">
    <source>
        <dbReference type="SAM" id="Phobius"/>
    </source>
</evidence>
<feature type="transmembrane region" description="Helical" evidence="1">
    <location>
        <begin position="39"/>
        <end position="60"/>
    </location>
</feature>
<feature type="transmembrane region" description="Helical" evidence="1">
    <location>
        <begin position="91"/>
        <end position="109"/>
    </location>
</feature>
<evidence type="ECO:0008006" key="4">
    <source>
        <dbReference type="Google" id="ProtNLM"/>
    </source>
</evidence>
<proteinExistence type="predicted"/>
<protein>
    <recommendedName>
        <fullName evidence="4">DUF3021 domain-containing protein</fullName>
    </recommendedName>
</protein>
<dbReference type="InterPro" id="IPR021560">
    <property type="entry name" value="DUF3021"/>
</dbReference>
<reference evidence="2 3" key="1">
    <citation type="submission" date="2021-11" db="EMBL/GenBank/DDBJ databases">
        <authorList>
            <person name="Depoorter E."/>
        </authorList>
    </citation>
    <scope>NUCLEOTIDE SEQUENCE [LARGE SCALE GENOMIC DNA]</scope>
    <source>
        <strain evidence="2 3">LMG 24289</strain>
    </source>
</reference>
<feature type="transmembrane region" description="Helical" evidence="1">
    <location>
        <begin position="67"/>
        <end position="85"/>
    </location>
</feature>
<organism evidence="2 3">
    <name type="scientific">Periweissella fabaria</name>
    <dbReference type="NCBI Taxonomy" id="546157"/>
    <lineage>
        <taxon>Bacteria</taxon>
        <taxon>Bacillati</taxon>
        <taxon>Bacillota</taxon>
        <taxon>Bacilli</taxon>
        <taxon>Lactobacillales</taxon>
        <taxon>Lactobacillaceae</taxon>
        <taxon>Periweissella</taxon>
    </lineage>
</organism>
<keyword evidence="3" id="KW-1185">Reference proteome</keyword>
<dbReference type="EMBL" id="CAKKNS010000002">
    <property type="protein sequence ID" value="CAH0416470.1"/>
    <property type="molecule type" value="Genomic_DNA"/>
</dbReference>